<dbReference type="GO" id="GO:0009627">
    <property type="term" value="P:systemic acquired resistance"/>
    <property type="evidence" value="ECO:0007669"/>
    <property type="project" value="InterPro"/>
</dbReference>
<evidence type="ECO:0000256" key="1">
    <source>
        <dbReference type="SAM" id="SignalP"/>
    </source>
</evidence>
<dbReference type="InterPro" id="IPR044206">
    <property type="entry name" value="EGC1/2"/>
</dbReference>
<keyword evidence="1" id="KW-0732">Signal</keyword>
<dbReference type="Gene3D" id="2.40.40.10">
    <property type="entry name" value="RlpA-like domain"/>
    <property type="match status" value="1"/>
</dbReference>
<dbReference type="PANTHER" id="PTHR47295:SF4">
    <property type="entry name" value="EXPANSIN-LIKE EG45 DOMAIN-CONTAINING PROTEIN"/>
    <property type="match status" value="1"/>
</dbReference>
<evidence type="ECO:0000313" key="3">
    <source>
        <dbReference type="EMBL" id="KAJ8758808.1"/>
    </source>
</evidence>
<keyword evidence="4" id="KW-1185">Reference proteome</keyword>
<name>A0AAV8SXQ8_9ROSI</name>
<feature type="domain" description="Expansin-like EG45" evidence="2">
    <location>
        <begin position="33"/>
        <end position="132"/>
    </location>
</feature>
<dbReference type="Proteomes" id="UP001159364">
    <property type="component" value="Linkage Group LG07"/>
</dbReference>
<evidence type="ECO:0000313" key="4">
    <source>
        <dbReference type="Proteomes" id="UP001159364"/>
    </source>
</evidence>
<dbReference type="SUPFAM" id="SSF50685">
    <property type="entry name" value="Barwin-like endoglucanases"/>
    <property type="match status" value="1"/>
</dbReference>
<dbReference type="InterPro" id="IPR036908">
    <property type="entry name" value="RlpA-like_sf"/>
</dbReference>
<sequence length="132" mass="14521">MALLLQNSISIVALVTLLLSSGYSLKAYAQLTGNATHYQPPYMPSACYGYAEQGSMIAQVGEELWNNGLACGKHYQVTCLSGCRDQTVPVTVKIVEHCYKCEFTMILSEEAYDQISYTNGGGWINISYQESI</sequence>
<accession>A0AAV8SXQ8</accession>
<organism evidence="3 4">
    <name type="scientific">Erythroxylum novogranatense</name>
    <dbReference type="NCBI Taxonomy" id="1862640"/>
    <lineage>
        <taxon>Eukaryota</taxon>
        <taxon>Viridiplantae</taxon>
        <taxon>Streptophyta</taxon>
        <taxon>Embryophyta</taxon>
        <taxon>Tracheophyta</taxon>
        <taxon>Spermatophyta</taxon>
        <taxon>Magnoliopsida</taxon>
        <taxon>eudicotyledons</taxon>
        <taxon>Gunneridae</taxon>
        <taxon>Pentapetalae</taxon>
        <taxon>rosids</taxon>
        <taxon>fabids</taxon>
        <taxon>Malpighiales</taxon>
        <taxon>Erythroxylaceae</taxon>
        <taxon>Erythroxylum</taxon>
    </lineage>
</organism>
<dbReference type="PROSITE" id="PS50842">
    <property type="entry name" value="EXPANSIN_EG45"/>
    <property type="match status" value="1"/>
</dbReference>
<dbReference type="InterPro" id="IPR009009">
    <property type="entry name" value="RlpA-like_DPBB"/>
</dbReference>
<dbReference type="Pfam" id="PF03330">
    <property type="entry name" value="DPBB_1"/>
    <property type="match status" value="1"/>
</dbReference>
<dbReference type="PANTHER" id="PTHR47295">
    <property type="entry name" value="EG45-LIKE DOMAIN CONTAINING PROTEIN 1-RELATED"/>
    <property type="match status" value="1"/>
</dbReference>
<dbReference type="AlphaFoldDB" id="A0AAV8SXQ8"/>
<reference evidence="3 4" key="1">
    <citation type="submission" date="2021-09" db="EMBL/GenBank/DDBJ databases">
        <title>Genomic insights and catalytic innovation underlie evolution of tropane alkaloids biosynthesis.</title>
        <authorList>
            <person name="Wang Y.-J."/>
            <person name="Tian T."/>
            <person name="Huang J.-P."/>
            <person name="Huang S.-X."/>
        </authorList>
    </citation>
    <scope>NUCLEOTIDE SEQUENCE [LARGE SCALE GENOMIC DNA]</scope>
    <source>
        <strain evidence="3">KIB-2018</strain>
        <tissue evidence="3">Leaf</tissue>
    </source>
</reference>
<evidence type="ECO:0000259" key="2">
    <source>
        <dbReference type="PROSITE" id="PS50842"/>
    </source>
</evidence>
<dbReference type="CDD" id="cd22269">
    <property type="entry name" value="DPBB_EG45-like"/>
    <property type="match status" value="1"/>
</dbReference>
<comment type="caution">
    <text evidence="3">The sequence shown here is derived from an EMBL/GenBank/DDBJ whole genome shotgun (WGS) entry which is preliminary data.</text>
</comment>
<feature type="signal peptide" evidence="1">
    <location>
        <begin position="1"/>
        <end position="29"/>
    </location>
</feature>
<proteinExistence type="predicted"/>
<dbReference type="EMBL" id="JAIWQS010000007">
    <property type="protein sequence ID" value="KAJ8758808.1"/>
    <property type="molecule type" value="Genomic_DNA"/>
</dbReference>
<dbReference type="GO" id="GO:0048046">
    <property type="term" value="C:apoplast"/>
    <property type="evidence" value="ECO:0007669"/>
    <property type="project" value="InterPro"/>
</dbReference>
<dbReference type="InterPro" id="IPR007112">
    <property type="entry name" value="Expansin/allergen_DPBB_dom"/>
</dbReference>
<feature type="chain" id="PRO_5043541184" description="Expansin-like EG45 domain-containing protein" evidence="1">
    <location>
        <begin position="30"/>
        <end position="132"/>
    </location>
</feature>
<protein>
    <recommendedName>
        <fullName evidence="2">Expansin-like EG45 domain-containing protein</fullName>
    </recommendedName>
</protein>
<gene>
    <name evidence="3" type="ORF">K2173_000529</name>
</gene>